<keyword evidence="3" id="KW-1185">Reference proteome</keyword>
<keyword evidence="1" id="KW-0812">Transmembrane</keyword>
<dbReference type="Proteomes" id="UP001589838">
    <property type="component" value="Unassembled WGS sequence"/>
</dbReference>
<dbReference type="InterPro" id="IPR048147">
    <property type="entry name" value="CBO0543-like"/>
</dbReference>
<feature type="transmembrane region" description="Helical" evidence="1">
    <location>
        <begin position="125"/>
        <end position="148"/>
    </location>
</feature>
<dbReference type="EMBL" id="JBHLUX010000001">
    <property type="protein sequence ID" value="MFC0469044.1"/>
    <property type="molecule type" value="Genomic_DNA"/>
</dbReference>
<reference evidence="2 3" key="1">
    <citation type="submission" date="2024-09" db="EMBL/GenBank/DDBJ databases">
        <authorList>
            <person name="Sun Q."/>
            <person name="Mori K."/>
        </authorList>
    </citation>
    <scope>NUCLEOTIDE SEQUENCE [LARGE SCALE GENOMIC DNA]</scope>
    <source>
        <strain evidence="2 3">NCAIM B.02610</strain>
    </source>
</reference>
<gene>
    <name evidence="2" type="ORF">ACFFHM_00305</name>
</gene>
<evidence type="ECO:0000313" key="3">
    <source>
        <dbReference type="Proteomes" id="UP001589838"/>
    </source>
</evidence>
<evidence type="ECO:0000313" key="2">
    <source>
        <dbReference type="EMBL" id="MFC0469044.1"/>
    </source>
</evidence>
<evidence type="ECO:0000256" key="1">
    <source>
        <dbReference type="SAM" id="Phobius"/>
    </source>
</evidence>
<feature type="transmembrane region" description="Helical" evidence="1">
    <location>
        <begin position="154"/>
        <end position="174"/>
    </location>
</feature>
<keyword evidence="1" id="KW-0472">Membrane</keyword>
<sequence length="189" mass="23228">MTEKYPTFDDIRNIQQQFYDLKVEYWLTENLFTFQWWLLLLVLFIPWFIWWRFVDKKRMTQILLFGTLLMILVMMMDDLGVETQLWSYPYQLVNIMPRLIAIDQGIIIVAHMLLYQYFPKWKKFIVANTIMAIVFTFIFEPFTVWLGIYKLENWRYIYSLPIYILKAAFIKWLVDEVILKKEMISKQKT</sequence>
<protein>
    <submittedName>
        <fullName evidence="2">CBO0543 family protein</fullName>
    </submittedName>
</protein>
<dbReference type="RefSeq" id="WP_335958187.1">
    <property type="nucleotide sequence ID" value="NZ_JAXBLX010000001.1"/>
</dbReference>
<keyword evidence="1" id="KW-1133">Transmembrane helix</keyword>
<accession>A0ABV6K6V5</accession>
<name>A0ABV6K6V5_9BACI</name>
<proteinExistence type="predicted"/>
<dbReference type="NCBIfam" id="NF041644">
    <property type="entry name" value="CBO0543_fam"/>
    <property type="match status" value="1"/>
</dbReference>
<feature type="transmembrane region" description="Helical" evidence="1">
    <location>
        <begin position="34"/>
        <end position="50"/>
    </location>
</feature>
<organism evidence="2 3">
    <name type="scientific">Halalkalibacter kiskunsagensis</name>
    <dbReference type="NCBI Taxonomy" id="1548599"/>
    <lineage>
        <taxon>Bacteria</taxon>
        <taxon>Bacillati</taxon>
        <taxon>Bacillota</taxon>
        <taxon>Bacilli</taxon>
        <taxon>Bacillales</taxon>
        <taxon>Bacillaceae</taxon>
        <taxon>Halalkalibacter</taxon>
    </lineage>
</organism>
<comment type="caution">
    <text evidence="2">The sequence shown here is derived from an EMBL/GenBank/DDBJ whole genome shotgun (WGS) entry which is preliminary data.</text>
</comment>
<feature type="transmembrane region" description="Helical" evidence="1">
    <location>
        <begin position="62"/>
        <end position="79"/>
    </location>
</feature>
<feature type="transmembrane region" description="Helical" evidence="1">
    <location>
        <begin position="99"/>
        <end position="118"/>
    </location>
</feature>